<keyword evidence="1" id="KW-0732">Signal</keyword>
<reference evidence="2 3" key="1">
    <citation type="submission" date="2023-07" db="EMBL/GenBank/DDBJ databases">
        <title>Sorghum-associated microbial communities from plants grown in Nebraska, USA.</title>
        <authorList>
            <person name="Schachtman D."/>
        </authorList>
    </citation>
    <scope>NUCLEOTIDE SEQUENCE [LARGE SCALE GENOMIC DNA]</scope>
    <source>
        <strain evidence="2 3">4099</strain>
    </source>
</reference>
<comment type="caution">
    <text evidence="2">The sequence shown here is derived from an EMBL/GenBank/DDBJ whole genome shotgun (WGS) entry which is preliminary data.</text>
</comment>
<gene>
    <name evidence="2" type="ORF">J2W68_000377</name>
</gene>
<accession>A0ABU1XTZ0</accession>
<sequence length="164" mass="18256">MYKLTLSVLLAFLPFAPAIATINSNGDVFTPEEGLDLSRSFEAQRGAIVKALADGETYSEIASQDTRIVMSSLERISDLLDGAQNVEQLPEETKVQVFNEQERINSLLIPAYADSRVICRRHKPTGSNRPTNICLTVAERRRARDGAENFFRYNPRAAGPVIDR</sequence>
<evidence type="ECO:0000313" key="2">
    <source>
        <dbReference type="EMBL" id="MDR7191675.1"/>
    </source>
</evidence>
<proteinExistence type="predicted"/>
<keyword evidence="3" id="KW-1185">Reference proteome</keyword>
<evidence type="ECO:0000313" key="3">
    <source>
        <dbReference type="Proteomes" id="UP001256588"/>
    </source>
</evidence>
<organism evidence="2 3">
    <name type="scientific">Luteimonas terrae</name>
    <dbReference type="NCBI Taxonomy" id="1530191"/>
    <lineage>
        <taxon>Bacteria</taxon>
        <taxon>Pseudomonadati</taxon>
        <taxon>Pseudomonadota</taxon>
        <taxon>Gammaproteobacteria</taxon>
        <taxon>Lysobacterales</taxon>
        <taxon>Lysobacteraceae</taxon>
        <taxon>Luteimonas</taxon>
    </lineage>
</organism>
<dbReference type="RefSeq" id="WP_310232164.1">
    <property type="nucleotide sequence ID" value="NZ_JAVDWO010000001.1"/>
</dbReference>
<dbReference type="Proteomes" id="UP001256588">
    <property type="component" value="Unassembled WGS sequence"/>
</dbReference>
<feature type="chain" id="PRO_5047414999" description="Secreted protein" evidence="1">
    <location>
        <begin position="21"/>
        <end position="164"/>
    </location>
</feature>
<dbReference type="EMBL" id="JAVDWO010000001">
    <property type="protein sequence ID" value="MDR7191675.1"/>
    <property type="molecule type" value="Genomic_DNA"/>
</dbReference>
<feature type="signal peptide" evidence="1">
    <location>
        <begin position="1"/>
        <end position="20"/>
    </location>
</feature>
<evidence type="ECO:0008006" key="4">
    <source>
        <dbReference type="Google" id="ProtNLM"/>
    </source>
</evidence>
<evidence type="ECO:0000256" key="1">
    <source>
        <dbReference type="SAM" id="SignalP"/>
    </source>
</evidence>
<protein>
    <recommendedName>
        <fullName evidence="4">Secreted protein</fullName>
    </recommendedName>
</protein>
<name>A0ABU1XTZ0_9GAMM</name>